<feature type="compositionally biased region" description="Basic and acidic residues" evidence="1">
    <location>
        <begin position="98"/>
        <end position="113"/>
    </location>
</feature>
<evidence type="ECO:0000256" key="1">
    <source>
        <dbReference type="SAM" id="MobiDB-lite"/>
    </source>
</evidence>
<name>A0A9D4J7X4_DREPO</name>
<proteinExistence type="predicted"/>
<dbReference type="AlphaFoldDB" id="A0A9D4J7X4"/>
<evidence type="ECO:0000313" key="2">
    <source>
        <dbReference type="EMBL" id="KAH3799444.1"/>
    </source>
</evidence>
<evidence type="ECO:0000313" key="3">
    <source>
        <dbReference type="Proteomes" id="UP000828390"/>
    </source>
</evidence>
<comment type="caution">
    <text evidence="2">The sequence shown here is derived from an EMBL/GenBank/DDBJ whole genome shotgun (WGS) entry which is preliminary data.</text>
</comment>
<reference evidence="2" key="1">
    <citation type="journal article" date="2019" name="bioRxiv">
        <title>The Genome of the Zebra Mussel, Dreissena polymorpha: A Resource for Invasive Species Research.</title>
        <authorList>
            <person name="McCartney M.A."/>
            <person name="Auch B."/>
            <person name="Kono T."/>
            <person name="Mallez S."/>
            <person name="Zhang Y."/>
            <person name="Obille A."/>
            <person name="Becker A."/>
            <person name="Abrahante J.E."/>
            <person name="Garbe J."/>
            <person name="Badalamenti J.P."/>
            <person name="Herman A."/>
            <person name="Mangelson H."/>
            <person name="Liachko I."/>
            <person name="Sullivan S."/>
            <person name="Sone E.D."/>
            <person name="Koren S."/>
            <person name="Silverstein K.A.T."/>
            <person name="Beckman K.B."/>
            <person name="Gohl D.M."/>
        </authorList>
    </citation>
    <scope>NUCLEOTIDE SEQUENCE</scope>
    <source>
        <strain evidence="2">Duluth1</strain>
        <tissue evidence="2">Whole animal</tissue>
    </source>
</reference>
<gene>
    <name evidence="2" type="ORF">DPMN_153052</name>
</gene>
<keyword evidence="3" id="KW-1185">Reference proteome</keyword>
<dbReference type="Proteomes" id="UP000828390">
    <property type="component" value="Unassembled WGS sequence"/>
</dbReference>
<feature type="region of interest" description="Disordered" evidence="1">
    <location>
        <begin position="98"/>
        <end position="123"/>
    </location>
</feature>
<dbReference type="EMBL" id="JAIWYP010000007">
    <property type="protein sequence ID" value="KAH3799444.1"/>
    <property type="molecule type" value="Genomic_DNA"/>
</dbReference>
<sequence length="123" mass="13836">MDSQEKPVQTRIGCGVEVQGQLCCMRSLRTITSKDPSQTMHQYLKNNTKKATGTHLPKIRSFLDHSDLQDHASESCTNKLWTCKGTLLQKILSAKEKPVNEMKSVEHSDHTIDPSRPVNEVTC</sequence>
<accession>A0A9D4J7X4</accession>
<reference evidence="2" key="2">
    <citation type="submission" date="2020-11" db="EMBL/GenBank/DDBJ databases">
        <authorList>
            <person name="McCartney M.A."/>
            <person name="Auch B."/>
            <person name="Kono T."/>
            <person name="Mallez S."/>
            <person name="Becker A."/>
            <person name="Gohl D.M."/>
            <person name="Silverstein K.A.T."/>
            <person name="Koren S."/>
            <person name="Bechman K.B."/>
            <person name="Herman A."/>
            <person name="Abrahante J.E."/>
            <person name="Garbe J."/>
        </authorList>
    </citation>
    <scope>NUCLEOTIDE SEQUENCE</scope>
    <source>
        <strain evidence="2">Duluth1</strain>
        <tissue evidence="2">Whole animal</tissue>
    </source>
</reference>
<protein>
    <submittedName>
        <fullName evidence="2">Uncharacterized protein</fullName>
    </submittedName>
</protein>
<organism evidence="2 3">
    <name type="scientific">Dreissena polymorpha</name>
    <name type="common">Zebra mussel</name>
    <name type="synonym">Mytilus polymorpha</name>
    <dbReference type="NCBI Taxonomy" id="45954"/>
    <lineage>
        <taxon>Eukaryota</taxon>
        <taxon>Metazoa</taxon>
        <taxon>Spiralia</taxon>
        <taxon>Lophotrochozoa</taxon>
        <taxon>Mollusca</taxon>
        <taxon>Bivalvia</taxon>
        <taxon>Autobranchia</taxon>
        <taxon>Heteroconchia</taxon>
        <taxon>Euheterodonta</taxon>
        <taxon>Imparidentia</taxon>
        <taxon>Neoheterodontei</taxon>
        <taxon>Myida</taxon>
        <taxon>Dreissenoidea</taxon>
        <taxon>Dreissenidae</taxon>
        <taxon>Dreissena</taxon>
    </lineage>
</organism>